<dbReference type="Pfam" id="PF19489">
    <property type="entry name" value="SLT_4"/>
    <property type="match status" value="1"/>
</dbReference>
<dbReference type="AlphaFoldDB" id="A0A7C2XYG6"/>
<comment type="caution">
    <text evidence="4">The sequence shown here is derived from an EMBL/GenBank/DDBJ whole genome shotgun (WGS) entry which is preliminary data.</text>
</comment>
<feature type="signal peptide" evidence="2">
    <location>
        <begin position="1"/>
        <end position="28"/>
    </location>
</feature>
<accession>A0A7C2XYG6</accession>
<dbReference type="SUPFAM" id="SSF53955">
    <property type="entry name" value="Lysozyme-like"/>
    <property type="match status" value="1"/>
</dbReference>
<evidence type="ECO:0000259" key="3">
    <source>
        <dbReference type="Pfam" id="PF19489"/>
    </source>
</evidence>
<keyword evidence="2" id="KW-0732">Signal</keyword>
<gene>
    <name evidence="4" type="ORF">ENN98_01385</name>
</gene>
<dbReference type="PROSITE" id="PS51257">
    <property type="entry name" value="PROKAR_LIPOPROTEIN"/>
    <property type="match status" value="1"/>
</dbReference>
<dbReference type="Proteomes" id="UP000885986">
    <property type="component" value="Unassembled WGS sequence"/>
</dbReference>
<protein>
    <recommendedName>
        <fullName evidence="3">Transglycosylase SLT domain-containing protein</fullName>
    </recommendedName>
</protein>
<sequence length="210" mass="24765">MIGHRRQIWPLFALPLCWLLLLSGCATTQPSNHANICDIFAENRSWYRAAIRAEKRWQVPPPVTMAFIYQESAFQARARPERTRLLGIIPWKRPSSARGYAQALDGTWSEYRQATGNWRARRSNFADATDFIGWYNHHSQRRNRIPPTDARNLYLAYHEGHGGYARGTYRNKPRLLNTANRVQQNADRYQRQYDQCEKELSRGWLRRLLF</sequence>
<reference evidence="4" key="1">
    <citation type="journal article" date="2020" name="mSystems">
        <title>Genome- and Community-Level Interaction Insights into Carbon Utilization and Element Cycling Functions of Hydrothermarchaeota in Hydrothermal Sediment.</title>
        <authorList>
            <person name="Zhou Z."/>
            <person name="Liu Y."/>
            <person name="Xu W."/>
            <person name="Pan J."/>
            <person name="Luo Z.H."/>
            <person name="Li M."/>
        </authorList>
    </citation>
    <scope>NUCLEOTIDE SEQUENCE [LARGE SCALE GENOMIC DNA]</scope>
    <source>
        <strain evidence="4">SpSt-1224</strain>
    </source>
</reference>
<feature type="coiled-coil region" evidence="1">
    <location>
        <begin position="172"/>
        <end position="199"/>
    </location>
</feature>
<organism evidence="4">
    <name type="scientific">Desulfurivibrio alkaliphilus</name>
    <dbReference type="NCBI Taxonomy" id="427923"/>
    <lineage>
        <taxon>Bacteria</taxon>
        <taxon>Pseudomonadati</taxon>
        <taxon>Thermodesulfobacteriota</taxon>
        <taxon>Desulfobulbia</taxon>
        <taxon>Desulfobulbales</taxon>
        <taxon>Desulfobulbaceae</taxon>
        <taxon>Desulfurivibrio</taxon>
    </lineage>
</organism>
<feature type="domain" description="Transglycosylase SLT" evidence="3">
    <location>
        <begin position="16"/>
        <end position="196"/>
    </location>
</feature>
<proteinExistence type="predicted"/>
<evidence type="ECO:0000256" key="2">
    <source>
        <dbReference type="SAM" id="SignalP"/>
    </source>
</evidence>
<evidence type="ECO:0000313" key="4">
    <source>
        <dbReference type="EMBL" id="HET97359.1"/>
    </source>
</evidence>
<dbReference type="EMBL" id="DSDS01000032">
    <property type="protein sequence ID" value="HET97359.1"/>
    <property type="molecule type" value="Genomic_DNA"/>
</dbReference>
<dbReference type="InterPro" id="IPR045795">
    <property type="entry name" value="SLT_4"/>
</dbReference>
<dbReference type="Gene3D" id="1.10.530.10">
    <property type="match status" value="1"/>
</dbReference>
<dbReference type="InterPro" id="IPR023346">
    <property type="entry name" value="Lysozyme-like_dom_sf"/>
</dbReference>
<keyword evidence="1" id="KW-0175">Coiled coil</keyword>
<name>A0A7C2XYG6_9BACT</name>
<feature type="chain" id="PRO_5027594660" description="Transglycosylase SLT domain-containing protein" evidence="2">
    <location>
        <begin position="29"/>
        <end position="210"/>
    </location>
</feature>
<evidence type="ECO:0000256" key="1">
    <source>
        <dbReference type="SAM" id="Coils"/>
    </source>
</evidence>